<dbReference type="AlphaFoldDB" id="A0A9P6AB22"/>
<reference evidence="2" key="1">
    <citation type="submission" date="2020-11" db="EMBL/GenBank/DDBJ databases">
        <authorList>
            <consortium name="DOE Joint Genome Institute"/>
            <person name="Ahrendt S."/>
            <person name="Riley R."/>
            <person name="Andreopoulos W."/>
            <person name="Labutti K."/>
            <person name="Pangilinan J."/>
            <person name="Ruiz-Duenas F.J."/>
            <person name="Barrasa J.M."/>
            <person name="Sanchez-Garcia M."/>
            <person name="Camarero S."/>
            <person name="Miyauchi S."/>
            <person name="Serrano A."/>
            <person name="Linde D."/>
            <person name="Babiker R."/>
            <person name="Drula E."/>
            <person name="Ayuso-Fernandez I."/>
            <person name="Pacheco R."/>
            <person name="Padilla G."/>
            <person name="Ferreira P."/>
            <person name="Barriuso J."/>
            <person name="Kellner H."/>
            <person name="Castanera R."/>
            <person name="Alfaro M."/>
            <person name="Ramirez L."/>
            <person name="Pisabarro A.G."/>
            <person name="Kuo A."/>
            <person name="Tritt A."/>
            <person name="Lipzen A."/>
            <person name="He G."/>
            <person name="Yan M."/>
            <person name="Ng V."/>
            <person name="Cullen D."/>
            <person name="Martin F."/>
            <person name="Rosso M.-N."/>
            <person name="Henrissat B."/>
            <person name="Hibbett D."/>
            <person name="Martinez A.T."/>
            <person name="Grigoriev I.V."/>
        </authorList>
    </citation>
    <scope>NUCLEOTIDE SEQUENCE</scope>
    <source>
        <strain evidence="2">ATCC 90797</strain>
    </source>
</reference>
<feature type="chain" id="PRO_5040350826" evidence="1">
    <location>
        <begin position="23"/>
        <end position="180"/>
    </location>
</feature>
<name>A0A9P6AB22_PLEER</name>
<comment type="caution">
    <text evidence="2">The sequence shown here is derived from an EMBL/GenBank/DDBJ whole genome shotgun (WGS) entry which is preliminary data.</text>
</comment>
<evidence type="ECO:0000256" key="1">
    <source>
        <dbReference type="SAM" id="SignalP"/>
    </source>
</evidence>
<gene>
    <name evidence="2" type="ORF">BDN71DRAFT_1381497</name>
</gene>
<dbReference type="Proteomes" id="UP000807025">
    <property type="component" value="Unassembled WGS sequence"/>
</dbReference>
<dbReference type="Pfam" id="PF11327">
    <property type="entry name" value="Egh16-like"/>
    <property type="match status" value="1"/>
</dbReference>
<keyword evidence="1" id="KW-0732">Signal</keyword>
<protein>
    <submittedName>
        <fullName evidence="2">Uncharacterized protein</fullName>
    </submittedName>
</protein>
<feature type="signal peptide" evidence="1">
    <location>
        <begin position="1"/>
        <end position="22"/>
    </location>
</feature>
<proteinExistence type="predicted"/>
<keyword evidence="3" id="KW-1185">Reference proteome</keyword>
<dbReference type="EMBL" id="MU154526">
    <property type="protein sequence ID" value="KAF9500671.1"/>
    <property type="molecule type" value="Genomic_DNA"/>
</dbReference>
<dbReference type="OrthoDB" id="3241054at2759"/>
<dbReference type="InterPro" id="IPR021476">
    <property type="entry name" value="Egh16-like"/>
</dbReference>
<evidence type="ECO:0000313" key="3">
    <source>
        <dbReference type="Proteomes" id="UP000807025"/>
    </source>
</evidence>
<accession>A0A9P6AB22</accession>
<dbReference type="PANTHER" id="PTHR34618">
    <property type="entry name" value="SURFACE PROTEIN MAS1, PUTATIVE-RELATED"/>
    <property type="match status" value="1"/>
</dbReference>
<evidence type="ECO:0000313" key="2">
    <source>
        <dbReference type="EMBL" id="KAF9500671.1"/>
    </source>
</evidence>
<sequence length="180" mass="18766">MHFTSFVATSIVIAGLSASAYGHAAAHPALGIKEPMQRRDVRRPNTQNPCGAGVNIAQNLDTTPAIPVNADGSFSVVVENYNAGLDGSRQFTMSVDATASGSNFVPGTVTKNGVRVSISLQAKETIQAQLPAGTTCTGGSTGNKCIAQFLNAASQKFGNCVVVRRSHLMQGSYFVLICFA</sequence>
<dbReference type="PANTHER" id="PTHR34618:SF1">
    <property type="entry name" value="SECRETED PROTEIN"/>
    <property type="match status" value="1"/>
</dbReference>
<organism evidence="2 3">
    <name type="scientific">Pleurotus eryngii</name>
    <name type="common">Boletus of the steppes</name>
    <dbReference type="NCBI Taxonomy" id="5323"/>
    <lineage>
        <taxon>Eukaryota</taxon>
        <taxon>Fungi</taxon>
        <taxon>Dikarya</taxon>
        <taxon>Basidiomycota</taxon>
        <taxon>Agaricomycotina</taxon>
        <taxon>Agaricomycetes</taxon>
        <taxon>Agaricomycetidae</taxon>
        <taxon>Agaricales</taxon>
        <taxon>Pleurotineae</taxon>
        <taxon>Pleurotaceae</taxon>
        <taxon>Pleurotus</taxon>
    </lineage>
</organism>